<feature type="transmembrane region" description="Helical" evidence="2">
    <location>
        <begin position="599"/>
        <end position="620"/>
    </location>
</feature>
<dbReference type="AlphaFoldDB" id="A0A8E2J836"/>
<evidence type="ECO:0000313" key="3">
    <source>
        <dbReference type="EMBL" id="OCH96097.1"/>
    </source>
</evidence>
<reference evidence="3 4" key="1">
    <citation type="submission" date="2016-07" db="EMBL/GenBank/DDBJ databases">
        <title>Draft genome of the white-rot fungus Obba rivulosa 3A-2.</title>
        <authorList>
            <consortium name="DOE Joint Genome Institute"/>
            <person name="Miettinen O."/>
            <person name="Riley R."/>
            <person name="Acob R."/>
            <person name="Barry K."/>
            <person name="Cullen D."/>
            <person name="De Vries R."/>
            <person name="Hainaut M."/>
            <person name="Hatakka A."/>
            <person name="Henrissat B."/>
            <person name="Hilden K."/>
            <person name="Kuo R."/>
            <person name="Labutti K."/>
            <person name="Lipzen A."/>
            <person name="Makela M.R."/>
            <person name="Sandor L."/>
            <person name="Spatafora J.W."/>
            <person name="Grigoriev I.V."/>
            <person name="Hibbett D.S."/>
        </authorList>
    </citation>
    <scope>NUCLEOTIDE SEQUENCE [LARGE SCALE GENOMIC DNA]</scope>
    <source>
        <strain evidence="3 4">3A-2</strain>
    </source>
</reference>
<feature type="transmembrane region" description="Helical" evidence="2">
    <location>
        <begin position="360"/>
        <end position="382"/>
    </location>
</feature>
<feature type="region of interest" description="Disordered" evidence="1">
    <location>
        <begin position="105"/>
        <end position="129"/>
    </location>
</feature>
<feature type="region of interest" description="Disordered" evidence="1">
    <location>
        <begin position="173"/>
        <end position="194"/>
    </location>
</feature>
<evidence type="ECO:0000256" key="1">
    <source>
        <dbReference type="SAM" id="MobiDB-lite"/>
    </source>
</evidence>
<feature type="transmembrane region" description="Helical" evidence="2">
    <location>
        <begin position="632"/>
        <end position="650"/>
    </location>
</feature>
<evidence type="ECO:0000256" key="2">
    <source>
        <dbReference type="SAM" id="Phobius"/>
    </source>
</evidence>
<dbReference type="EMBL" id="KV722332">
    <property type="protein sequence ID" value="OCH96097.1"/>
    <property type="molecule type" value="Genomic_DNA"/>
</dbReference>
<sequence length="1276" mass="142773">MARVKELVGRYESGVKSTSFSTSIQERKGEDALLQSESTSASTPHARLHVHPLLRRREPSGADDVDAIDGLPAASVSDFLIRDSHELGRIRQDVHDADVADGLLEATGRVGPATRPPGSQKPDRKQCSGVRIEGASQNDTAQDTELHLLLPVPDSSTAHLSSSKRLDFDAYPRSNGNHDTMASSSHPTTGRASTATLVPPSDYLGAHIPIAATTIFARKAAPLSIPRLDNYIASLSAPSFAALEGKGKGKVTTASMFPPMDRLAASGKTLSDLEHNASVAPSWRNRDSILSSLVSVAVGVTGSSVLASFYSLQGLFDTVQIFALVLNTIVKHDSEDKQRWEDVLFGKIPNILALNFASTLVQSLIMLVIFMAVSGILLYYFYRVTSVCRSFSAQEGPQPSNTLKNTWAIVIVSFLLTVIYLPLSTMAVHVLVWSDDLWVVPNPYTNATSNPPIVPPLGPANEYRDPLDFCWTTTMKLNEINYAPILVIIALMSFAGLTVWFPIYLYKIIKEITPVVNPFTELGARRSNSDLNREYQRLLLRDRNPLSFIYNGYRRGWGTYQSTFLLAKLTALLITAIVSPSNCLFRTLPQVKVAVTCQIILLVAMLIFLVMQCGFAPFLNPVNNASEFTSRLNYVLTSAIALGVALNIPGKNVLNGVLLLIIYIITYGLSFYFSLIGTNIMRRAVKRLARRIDFSIDIFSPRVDLSPSCPHTKRRIWQEALTTLLLTSAETKIPKEQTMQFKEARDDEYPPYLLNFLGSAGERHVENLRILREVGSVAYNKGVALVSGPDHTWFQHLVLTIQNHFVGPDCHWRSPDQPNRRICFGNAWWVPFPPTVVMRYDDGGLATLREVSELEAYVAQNSSHHVQRKREIRMALRALDGQVVIWPYDHVQYVGAYEAWCCCRKRYGAERRTHYQTCTLEIKHTGQLLWEDTNLGSGFAVTLKYAKNVQVDGSVIGLTEGLDLTRPLARFLALNEHLIAARLTYLESTIRRYRHYQRRECEWKARSLSYGFLSAIYDRPQDATSVIKTVLDTETDGAIRQVISSNELALAISYERHCAVSTSELATWWYTFWDDLWRRNYDTISALVKYESDFNPHYPSSIAYHPLPRAALEAFLTQRGLLHKVPKWGDFFYAGFLNKMYLRMNDIVFHGSDGAVILHLGDDKSELDMEEVDIQTLVQPSTLGTGGGTSHDDSVIRARPLYRWEGILEDPLRKNKSTRRDLLSKVLVWFGLSPLWRSGVPSQGLAIDVQLVDGEYTLLEDLEGQGFARYLPGRKP</sequence>
<accession>A0A8E2J836</accession>
<keyword evidence="4" id="KW-1185">Reference proteome</keyword>
<keyword evidence="2" id="KW-0812">Transmembrane</keyword>
<feature type="compositionally biased region" description="Polar residues" evidence="1">
    <location>
        <begin position="174"/>
        <end position="194"/>
    </location>
</feature>
<dbReference type="OrthoDB" id="10261361at2759"/>
<feature type="region of interest" description="Disordered" evidence="1">
    <location>
        <begin position="13"/>
        <end position="66"/>
    </location>
</feature>
<feature type="transmembrane region" description="Helical" evidence="2">
    <location>
        <begin position="289"/>
        <end position="310"/>
    </location>
</feature>
<keyword evidence="2" id="KW-0472">Membrane</keyword>
<proteinExistence type="predicted"/>
<feature type="transmembrane region" description="Helical" evidence="2">
    <location>
        <begin position="482"/>
        <end position="506"/>
    </location>
</feature>
<feature type="compositionally biased region" description="Polar residues" evidence="1">
    <location>
        <begin position="15"/>
        <end position="24"/>
    </location>
</feature>
<organism evidence="3 4">
    <name type="scientific">Obba rivulosa</name>
    <dbReference type="NCBI Taxonomy" id="1052685"/>
    <lineage>
        <taxon>Eukaryota</taxon>
        <taxon>Fungi</taxon>
        <taxon>Dikarya</taxon>
        <taxon>Basidiomycota</taxon>
        <taxon>Agaricomycotina</taxon>
        <taxon>Agaricomycetes</taxon>
        <taxon>Polyporales</taxon>
        <taxon>Gelatoporiaceae</taxon>
        <taxon>Obba</taxon>
    </lineage>
</organism>
<feature type="transmembrane region" description="Helical" evidence="2">
    <location>
        <begin position="656"/>
        <end position="681"/>
    </location>
</feature>
<gene>
    <name evidence="3" type="ORF">OBBRIDRAFT_787550</name>
</gene>
<evidence type="ECO:0000313" key="4">
    <source>
        <dbReference type="Proteomes" id="UP000250043"/>
    </source>
</evidence>
<protein>
    <submittedName>
        <fullName evidence="3">Uncharacterized protein</fullName>
    </submittedName>
</protein>
<feature type="transmembrane region" description="Helical" evidence="2">
    <location>
        <begin position="407"/>
        <end position="432"/>
    </location>
</feature>
<keyword evidence="2" id="KW-1133">Transmembrane helix</keyword>
<dbReference type="Proteomes" id="UP000250043">
    <property type="component" value="Unassembled WGS sequence"/>
</dbReference>
<name>A0A8E2J836_9APHY</name>